<evidence type="ECO:0000313" key="1">
    <source>
        <dbReference type="EMBL" id="KAH7672204.1"/>
    </source>
</evidence>
<reference evidence="2" key="1">
    <citation type="journal article" date="2022" name="Nat. Commun.">
        <title>Chromosome evolution and the genetic basis of agronomically important traits in greater yam.</title>
        <authorList>
            <person name="Bredeson J.V."/>
            <person name="Lyons J.B."/>
            <person name="Oniyinde I.O."/>
            <person name="Okereke N.R."/>
            <person name="Kolade O."/>
            <person name="Nnabue I."/>
            <person name="Nwadili C.O."/>
            <person name="Hribova E."/>
            <person name="Parker M."/>
            <person name="Nwogha J."/>
            <person name="Shu S."/>
            <person name="Carlson J."/>
            <person name="Kariba R."/>
            <person name="Muthemba S."/>
            <person name="Knop K."/>
            <person name="Barton G.J."/>
            <person name="Sherwood A.V."/>
            <person name="Lopez-Montes A."/>
            <person name="Asiedu R."/>
            <person name="Jamnadass R."/>
            <person name="Muchugi A."/>
            <person name="Goodstein D."/>
            <person name="Egesi C.N."/>
            <person name="Featherston J."/>
            <person name="Asfaw A."/>
            <person name="Simpson G.G."/>
            <person name="Dolezel J."/>
            <person name="Hendre P.S."/>
            <person name="Van Deynze A."/>
            <person name="Kumar P.L."/>
            <person name="Obidiegwu J.E."/>
            <person name="Bhattacharjee R."/>
            <person name="Rokhsar D.S."/>
        </authorList>
    </citation>
    <scope>NUCLEOTIDE SEQUENCE [LARGE SCALE GENOMIC DNA]</scope>
    <source>
        <strain evidence="2">cv. TDa95/00328</strain>
    </source>
</reference>
<protein>
    <submittedName>
        <fullName evidence="1">Uncharacterized protein</fullName>
    </submittedName>
</protein>
<organism evidence="1 2">
    <name type="scientific">Dioscorea alata</name>
    <name type="common">Purple yam</name>
    <dbReference type="NCBI Taxonomy" id="55571"/>
    <lineage>
        <taxon>Eukaryota</taxon>
        <taxon>Viridiplantae</taxon>
        <taxon>Streptophyta</taxon>
        <taxon>Embryophyta</taxon>
        <taxon>Tracheophyta</taxon>
        <taxon>Spermatophyta</taxon>
        <taxon>Magnoliopsida</taxon>
        <taxon>Liliopsida</taxon>
        <taxon>Dioscoreales</taxon>
        <taxon>Dioscoreaceae</taxon>
        <taxon>Dioscorea</taxon>
    </lineage>
</organism>
<accession>A0ACB7VEC2</accession>
<gene>
    <name evidence="1" type="ORF">IHE45_09G039300</name>
</gene>
<name>A0ACB7VEC2_DIOAL</name>
<sequence length="265" mass="30301">MQSLHVIVPSFQTMHTNGSNKKAHTNKRSSYQSHHCRDSGELDVFEASRYFSVDINELSFGFERLSCRHAQGFPPEKPNDEMKLKDKKHKTRTSSPPSRLASYIISFILQRSPKSVVHEERLRRRKRRNNISSFYSCGTCGLEESEVCEDKKVIDFNCKVGRTKSLDHQRFNENHDEHKVLSRAQSGLPFENKYVLNKRKDGFGDDGIKFKGIRSFSKGDDDDDDLESDSSSDLFELSNIDANFHVAQSEEPQLCGGSVKWSLST</sequence>
<comment type="caution">
    <text evidence="1">The sequence shown here is derived from an EMBL/GenBank/DDBJ whole genome shotgun (WGS) entry which is preliminary data.</text>
</comment>
<keyword evidence="2" id="KW-1185">Reference proteome</keyword>
<dbReference type="EMBL" id="CM037019">
    <property type="protein sequence ID" value="KAH7672204.1"/>
    <property type="molecule type" value="Genomic_DNA"/>
</dbReference>
<evidence type="ECO:0000313" key="2">
    <source>
        <dbReference type="Proteomes" id="UP000827976"/>
    </source>
</evidence>
<dbReference type="Proteomes" id="UP000827976">
    <property type="component" value="Chromosome 9"/>
</dbReference>
<proteinExistence type="predicted"/>